<accession>A0A8H4C810</accession>
<dbReference type="Proteomes" id="UP000613401">
    <property type="component" value="Unassembled WGS sequence"/>
</dbReference>
<dbReference type="AlphaFoldDB" id="A0A8H4C810"/>
<reference evidence="1" key="1">
    <citation type="journal article" date="2020" name="Phytopathology">
        <title>Genome sequence and comparative analysis of Colletotrichum gloeosporioides isolated from Liriodendron leaves.</title>
        <authorList>
            <person name="Fu F.F."/>
            <person name="Hao Z."/>
            <person name="Wang P."/>
            <person name="Lu Y."/>
            <person name="Xue L.J."/>
            <person name="Wei G."/>
            <person name="Tian Y."/>
            <person name="Baishi H."/>
            <person name="Xu H."/>
            <person name="Shi J."/>
            <person name="Cheng T."/>
            <person name="Wang G."/>
            <person name="Yi Y."/>
            <person name="Chen J."/>
        </authorList>
    </citation>
    <scope>NUCLEOTIDE SEQUENCE</scope>
    <source>
        <strain evidence="1">Lc1</strain>
    </source>
</reference>
<dbReference type="RefSeq" id="XP_045258313.1">
    <property type="nucleotide sequence ID" value="XM_045415140.1"/>
</dbReference>
<proteinExistence type="predicted"/>
<dbReference type="GeneID" id="69022443"/>
<name>A0A8H4C810_COLGL</name>
<comment type="caution">
    <text evidence="1">The sequence shown here is derived from an EMBL/GenBank/DDBJ whole genome shotgun (WGS) entry which is preliminary data.</text>
</comment>
<organism evidence="1 2">
    <name type="scientific">Colletotrichum gloeosporioides</name>
    <name type="common">Anthracnose fungus</name>
    <name type="synonym">Glomerella cingulata</name>
    <dbReference type="NCBI Taxonomy" id="474922"/>
    <lineage>
        <taxon>Eukaryota</taxon>
        <taxon>Fungi</taxon>
        <taxon>Dikarya</taxon>
        <taxon>Ascomycota</taxon>
        <taxon>Pezizomycotina</taxon>
        <taxon>Sordariomycetes</taxon>
        <taxon>Hypocreomycetidae</taxon>
        <taxon>Glomerellales</taxon>
        <taxon>Glomerellaceae</taxon>
        <taxon>Colletotrichum</taxon>
        <taxon>Colletotrichum gloeosporioides species complex</taxon>
    </lineage>
</organism>
<evidence type="ECO:0000313" key="1">
    <source>
        <dbReference type="EMBL" id="KAF3799153.1"/>
    </source>
</evidence>
<evidence type="ECO:0000313" key="2">
    <source>
        <dbReference type="Proteomes" id="UP000613401"/>
    </source>
</evidence>
<dbReference type="EMBL" id="WVTB01000086">
    <property type="protein sequence ID" value="KAF3799153.1"/>
    <property type="molecule type" value="Genomic_DNA"/>
</dbReference>
<gene>
    <name evidence="1" type="ORF">GCG54_00015339</name>
</gene>
<protein>
    <submittedName>
        <fullName evidence="1">Uncharacterized protein</fullName>
    </submittedName>
</protein>
<keyword evidence="2" id="KW-1185">Reference proteome</keyword>
<sequence>MAIGALNGKDLRTTAYENWNYEQDNKLDKSKKGVISNEADFIDKAQQHFTTYYQPLIALINWLRRVMFPTVMRRRQPDLGLHLSMVQVLRSTEDVPEI</sequence>
<reference evidence="1" key="2">
    <citation type="submission" date="2020-03" db="EMBL/GenBank/DDBJ databases">
        <authorList>
            <person name="Fu F.-F."/>
            <person name="Chen J."/>
        </authorList>
    </citation>
    <scope>NUCLEOTIDE SEQUENCE</scope>
    <source>
        <strain evidence="1">Lc1</strain>
    </source>
</reference>